<comment type="function">
    <text evidence="3">A 50S ribosomal subunit assembly protein with GTPase activity, required for 50S subunit assembly at low temperatures, may also play a role in translation. Binds GTP and analogs. Binds the 70S ribosome between the 30S and 50S subunits, in a similar position as ribosome-bound EF-G; it contacts a number of ribosomal proteins, both rRNAs and the A-site tRNA.</text>
</comment>
<comment type="similarity">
    <text evidence="3">Belongs to the TRAFAC class translation factor GTPase superfamily. Classic translation factor GTPase family. BipA subfamily.</text>
</comment>
<gene>
    <name evidence="5" type="primary">typA</name>
    <name evidence="3" type="synonym">bipA</name>
    <name evidence="5" type="ORF">C5C04_00940</name>
</gene>
<dbReference type="GO" id="GO:0003924">
    <property type="term" value="F:GTPase activity"/>
    <property type="evidence" value="ECO:0007669"/>
    <property type="project" value="UniProtKB-UniRule"/>
</dbReference>
<dbReference type="InterPro" id="IPR047043">
    <property type="entry name" value="BipA_III"/>
</dbReference>
<keyword evidence="3" id="KW-0820">tRNA-binding</keyword>
<dbReference type="CDD" id="cd01891">
    <property type="entry name" value="TypA_BipA"/>
    <property type="match status" value="1"/>
</dbReference>
<dbReference type="Pfam" id="PF00009">
    <property type="entry name" value="GTP_EFTU"/>
    <property type="match status" value="1"/>
</dbReference>
<protein>
    <recommendedName>
        <fullName evidence="3">Large ribosomal subunit assembly factor BipA</fullName>
        <ecNumber evidence="3">3.6.5.-</ecNumber>
    </recommendedName>
    <alternativeName>
        <fullName evidence="3">GTP-binding protein BipA</fullName>
    </alternativeName>
</protein>
<keyword evidence="2 3" id="KW-0342">GTP-binding</keyword>
<dbReference type="InterPro" id="IPR035647">
    <property type="entry name" value="EFG_III/V"/>
</dbReference>
<feature type="domain" description="Tr-type G" evidence="4">
    <location>
        <begin position="7"/>
        <end position="224"/>
    </location>
</feature>
<dbReference type="InterPro" id="IPR035651">
    <property type="entry name" value="BipA_V"/>
</dbReference>
<keyword evidence="3" id="KW-0690">Ribosome biogenesis</keyword>
<dbReference type="Gene3D" id="3.40.50.300">
    <property type="entry name" value="P-loop containing nucleotide triphosphate hydrolases"/>
    <property type="match status" value="1"/>
</dbReference>
<comment type="subunit">
    <text evidence="3">Monomer.</text>
</comment>
<evidence type="ECO:0000256" key="3">
    <source>
        <dbReference type="HAMAP-Rule" id="MF_00849"/>
    </source>
</evidence>
<dbReference type="SUPFAM" id="SSF50447">
    <property type="entry name" value="Translation proteins"/>
    <property type="match status" value="1"/>
</dbReference>
<dbReference type="PANTHER" id="PTHR42908">
    <property type="entry name" value="TRANSLATION ELONGATION FACTOR-RELATED"/>
    <property type="match status" value="1"/>
</dbReference>
<dbReference type="GO" id="GO:0043022">
    <property type="term" value="F:ribosome binding"/>
    <property type="evidence" value="ECO:0007669"/>
    <property type="project" value="UniProtKB-UniRule"/>
</dbReference>
<dbReference type="EMBL" id="PSUL01000001">
    <property type="protein sequence ID" value="PPF16376.1"/>
    <property type="molecule type" value="Genomic_DNA"/>
</dbReference>
<dbReference type="InterPro" id="IPR047042">
    <property type="entry name" value="BipA_II"/>
</dbReference>
<evidence type="ECO:0000313" key="6">
    <source>
        <dbReference type="Proteomes" id="UP000237881"/>
    </source>
</evidence>
<dbReference type="GO" id="GO:0000027">
    <property type="term" value="P:ribosomal large subunit assembly"/>
    <property type="evidence" value="ECO:0007669"/>
    <property type="project" value="UniProtKB-UniRule"/>
</dbReference>
<dbReference type="PROSITE" id="PS51722">
    <property type="entry name" value="G_TR_2"/>
    <property type="match status" value="1"/>
</dbReference>
<dbReference type="InterPro" id="IPR031157">
    <property type="entry name" value="G_TR_CS"/>
</dbReference>
<dbReference type="AlphaFoldDB" id="A0ABD6WCN7"/>
<dbReference type="NCBIfam" id="TIGR01394">
    <property type="entry name" value="TypA_BipA"/>
    <property type="match status" value="1"/>
</dbReference>
<organism evidence="5 6">
    <name type="scientific">Rathayibacter rathayi</name>
    <name type="common">Corynebacterium rathayi</name>
    <dbReference type="NCBI Taxonomy" id="33887"/>
    <lineage>
        <taxon>Bacteria</taxon>
        <taxon>Bacillati</taxon>
        <taxon>Actinomycetota</taxon>
        <taxon>Actinomycetes</taxon>
        <taxon>Micrococcales</taxon>
        <taxon>Microbacteriaceae</taxon>
        <taxon>Rathayibacter</taxon>
    </lineage>
</organism>
<evidence type="ECO:0000256" key="2">
    <source>
        <dbReference type="ARBA" id="ARBA00023134"/>
    </source>
</evidence>
<dbReference type="InterPro" id="IPR004161">
    <property type="entry name" value="EFTu-like_2"/>
</dbReference>
<dbReference type="GO" id="GO:0019843">
    <property type="term" value="F:rRNA binding"/>
    <property type="evidence" value="ECO:0007669"/>
    <property type="project" value="UniProtKB-KW"/>
</dbReference>
<dbReference type="Gene3D" id="3.30.70.870">
    <property type="entry name" value="Elongation Factor G (Translational Gtpase), domain 3"/>
    <property type="match status" value="1"/>
</dbReference>
<keyword evidence="3" id="KW-0963">Cytoplasm</keyword>
<dbReference type="InterPro" id="IPR005225">
    <property type="entry name" value="Small_GTP-bd"/>
</dbReference>
<dbReference type="Gene3D" id="3.30.70.240">
    <property type="match status" value="1"/>
</dbReference>
<feature type="binding site" evidence="3">
    <location>
        <begin position="19"/>
        <end position="24"/>
    </location>
    <ligand>
        <name>GTP</name>
        <dbReference type="ChEBI" id="CHEBI:37565"/>
    </ligand>
</feature>
<dbReference type="HAMAP" id="MF_00849">
    <property type="entry name" value="BipA"/>
    <property type="match status" value="1"/>
</dbReference>
<dbReference type="PANTHER" id="PTHR42908:SF8">
    <property type="entry name" value="TR-TYPE G DOMAIN-CONTAINING PROTEIN"/>
    <property type="match status" value="1"/>
</dbReference>
<accession>A0ABD6WCN7</accession>
<dbReference type="InterPro" id="IPR027417">
    <property type="entry name" value="P-loop_NTPase"/>
</dbReference>
<reference evidence="5 6" key="1">
    <citation type="submission" date="2018-02" db="EMBL/GenBank/DDBJ databases">
        <title>Bacteriophage NCPPB3778 and a type I-E CRISPR drive the evolution of the US Biological Select Agent, Rathayibacter toxicus.</title>
        <authorList>
            <person name="Davis E.W.II."/>
            <person name="Tabima J.F."/>
            <person name="Weisberg A.J."/>
            <person name="Lopes L.D."/>
            <person name="Wiseman M.S."/>
            <person name="Wiseman M.S."/>
            <person name="Pupko T."/>
            <person name="Belcher M.S."/>
            <person name="Sechler A.J."/>
            <person name="Tancos M.A."/>
            <person name="Schroeder B.K."/>
            <person name="Murray T.D."/>
            <person name="Luster D.G."/>
            <person name="Schneider W.L."/>
            <person name="Rogers E."/>
            <person name="Andreote F.D."/>
            <person name="Grunwald N.J."/>
            <person name="Putnam M.L."/>
            <person name="Chang J.H."/>
        </authorList>
    </citation>
    <scope>NUCLEOTIDE SEQUENCE [LARGE SCALE GENOMIC DNA]</scope>
    <source>
        <strain evidence="5 6">AY1I9</strain>
    </source>
</reference>
<dbReference type="GO" id="GO:0000049">
    <property type="term" value="F:tRNA binding"/>
    <property type="evidence" value="ECO:0007669"/>
    <property type="project" value="UniProtKB-KW"/>
</dbReference>
<dbReference type="CDD" id="cd03710">
    <property type="entry name" value="BipA_TypA_C"/>
    <property type="match status" value="1"/>
</dbReference>
<dbReference type="GO" id="GO:0005525">
    <property type="term" value="F:GTP binding"/>
    <property type="evidence" value="ECO:0007669"/>
    <property type="project" value="UniProtKB-UniRule"/>
</dbReference>
<dbReference type="CDD" id="cd16263">
    <property type="entry name" value="BipA_III"/>
    <property type="match status" value="1"/>
</dbReference>
<dbReference type="SUPFAM" id="SSF54980">
    <property type="entry name" value="EF-G C-terminal domain-like"/>
    <property type="match status" value="2"/>
</dbReference>
<dbReference type="Pfam" id="PF03144">
    <property type="entry name" value="GTP_EFTU_D2"/>
    <property type="match status" value="1"/>
</dbReference>
<dbReference type="InterPro" id="IPR048876">
    <property type="entry name" value="BipA_C"/>
</dbReference>
<dbReference type="FunFam" id="3.30.70.870:FF:000003">
    <property type="entry name" value="GTP-binding protein TypA"/>
    <property type="match status" value="1"/>
</dbReference>
<dbReference type="SUPFAM" id="SSF52540">
    <property type="entry name" value="P-loop containing nucleoside triphosphate hydrolases"/>
    <property type="match status" value="1"/>
</dbReference>
<dbReference type="NCBIfam" id="TIGR00231">
    <property type="entry name" value="small_GTP"/>
    <property type="match status" value="1"/>
</dbReference>
<comment type="caution">
    <text evidence="5">The sequence shown here is derived from an EMBL/GenBank/DDBJ whole genome shotgun (WGS) entry which is preliminary data.</text>
</comment>
<dbReference type="SMART" id="SM00838">
    <property type="entry name" value="EFG_C"/>
    <property type="match status" value="1"/>
</dbReference>
<keyword evidence="3" id="KW-0699">rRNA-binding</keyword>
<dbReference type="Pfam" id="PF21018">
    <property type="entry name" value="BipA_C"/>
    <property type="match status" value="1"/>
</dbReference>
<dbReference type="PROSITE" id="PS00301">
    <property type="entry name" value="G_TR_1"/>
    <property type="match status" value="1"/>
</dbReference>
<dbReference type="InterPro" id="IPR042116">
    <property type="entry name" value="TypA/BipA_C"/>
</dbReference>
<dbReference type="GO" id="GO:0005737">
    <property type="term" value="C:cytoplasm"/>
    <property type="evidence" value="ECO:0007669"/>
    <property type="project" value="UniProtKB-SubCell"/>
</dbReference>
<dbReference type="PRINTS" id="PR00315">
    <property type="entry name" value="ELONGATNFCT"/>
</dbReference>
<feature type="binding site" evidence="3">
    <location>
        <begin position="139"/>
        <end position="142"/>
    </location>
    <ligand>
        <name>GTP</name>
        <dbReference type="ChEBI" id="CHEBI:37565"/>
    </ligand>
</feature>
<comment type="catalytic activity">
    <reaction evidence="3">
        <text>GTP + H2O = GDP + phosphate + H(+)</text>
        <dbReference type="Rhea" id="RHEA:19669"/>
        <dbReference type="ChEBI" id="CHEBI:15377"/>
        <dbReference type="ChEBI" id="CHEBI:15378"/>
        <dbReference type="ChEBI" id="CHEBI:37565"/>
        <dbReference type="ChEBI" id="CHEBI:43474"/>
        <dbReference type="ChEBI" id="CHEBI:58189"/>
    </reaction>
</comment>
<keyword evidence="3" id="KW-0378">Hydrolase</keyword>
<name>A0ABD6WCN7_RATRA</name>
<keyword evidence="3" id="KW-0694">RNA-binding</keyword>
<dbReference type="FunFam" id="2.40.50.250:FF:000001">
    <property type="entry name" value="GTP-binding protein TypA"/>
    <property type="match status" value="1"/>
</dbReference>
<keyword evidence="1 3" id="KW-0547">Nucleotide-binding</keyword>
<comment type="subcellular location">
    <subcellularLocation>
        <location evidence="3">Cytoplasm</location>
    </subcellularLocation>
    <text evidence="3">Binds to ribosomes.</text>
</comment>
<dbReference type="InterPro" id="IPR000795">
    <property type="entry name" value="T_Tr_GTP-bd_dom"/>
</dbReference>
<dbReference type="EC" id="3.6.5.-" evidence="3"/>
<sequence>MASATRSDLRNVAIVAHVDHGKTTLVDAMLKQTNSFDAHAHVDERAMDSNELEREKGITILAKNTAVSYSGKHASDGPITINVIDTPGHADFGGEVERGLSMVDGVCLLVDASEGPLPQTRFVLRKALEAKLPVILLVNKTDRPDARIDEVVAESQDLLLGLASDLADDVPDLDLDAILDVPVVYASGKAGRASANKPEDGSLPDAEDLEPLFEAILKHIPAPTYDDEAPLQAHVTNLDASPFLGRLALLRVFNGTIKKGQTVAWVHHDGSHTNARITELLITKALDRYPAESAGPGDIVAIAGFPEITIGETIADPEDIRPLPAITVDDPAISMTIGTNTSPLVGKVKGHKLTARMVKDRLDRELIGNVSLKIVDIGRPDSWEVQGRGELALAILVEQMRREGYELTVGKPQVVTRQVDGKTHEPFEHLTIDAPEEYLGAITQLLAARKGRMDGMSNHGTGWVRMEFIVPSRGLIGFRTEFLTTTRGTGIANAILHGYEPWAGAIVTRNNGSIVADRNGVVTPFAIIALQERMTFFVNPTEEVYEGMVIGENSRNDDMDVNITKEKKLTNMRQSTSDTFESMTPSRQLTLEECLEFAREDECVEVTPEVVRIRKVELDANARARMTSRLKKQG</sequence>
<dbReference type="InterPro" id="IPR000640">
    <property type="entry name" value="EFG_V-like"/>
</dbReference>
<dbReference type="FunFam" id="3.30.70.240:FF:000002">
    <property type="entry name" value="GTP-binding protein TypA"/>
    <property type="match status" value="1"/>
</dbReference>
<dbReference type="InterPro" id="IPR009000">
    <property type="entry name" value="Transl_B-barrel_sf"/>
</dbReference>
<dbReference type="Pfam" id="PF00679">
    <property type="entry name" value="EFG_C"/>
    <property type="match status" value="1"/>
</dbReference>
<dbReference type="Gene3D" id="2.40.50.250">
    <property type="entry name" value="bipa protein"/>
    <property type="match status" value="1"/>
</dbReference>
<dbReference type="Proteomes" id="UP000237881">
    <property type="component" value="Unassembled WGS sequence"/>
</dbReference>
<dbReference type="RefSeq" id="WP_104326486.1">
    <property type="nucleotide sequence ID" value="NZ_PSUL01000001.1"/>
</dbReference>
<evidence type="ECO:0000256" key="1">
    <source>
        <dbReference type="ARBA" id="ARBA00022741"/>
    </source>
</evidence>
<proteinExistence type="inferred from homology"/>
<evidence type="ECO:0000313" key="5">
    <source>
        <dbReference type="EMBL" id="PPF16376.1"/>
    </source>
</evidence>
<dbReference type="CDD" id="cd03691">
    <property type="entry name" value="BipA_TypA_II"/>
    <property type="match status" value="1"/>
</dbReference>
<dbReference type="InterPro" id="IPR006298">
    <property type="entry name" value="BipA"/>
</dbReference>
<dbReference type="InterPro" id="IPR047041">
    <property type="entry name" value="BipA_GTP-bd_dom"/>
</dbReference>
<dbReference type="Gene3D" id="2.40.30.10">
    <property type="entry name" value="Translation factors"/>
    <property type="match status" value="1"/>
</dbReference>
<evidence type="ECO:0000259" key="4">
    <source>
        <dbReference type="PROSITE" id="PS51722"/>
    </source>
</evidence>